<reference evidence="1" key="1">
    <citation type="submission" date="2023-07" db="EMBL/GenBank/DDBJ databases">
        <title>Chromosome-level genome assembly of Artemia franciscana.</title>
        <authorList>
            <person name="Jo E."/>
        </authorList>
    </citation>
    <scope>NUCLEOTIDE SEQUENCE</scope>
    <source>
        <tissue evidence="1">Whole body</tissue>
    </source>
</reference>
<protein>
    <submittedName>
        <fullName evidence="1">Uncharacterized protein</fullName>
    </submittedName>
</protein>
<evidence type="ECO:0000313" key="1">
    <source>
        <dbReference type="EMBL" id="KAK2706995.1"/>
    </source>
</evidence>
<evidence type="ECO:0000313" key="2">
    <source>
        <dbReference type="Proteomes" id="UP001187531"/>
    </source>
</evidence>
<dbReference type="AlphaFoldDB" id="A0AA88L411"/>
<dbReference type="Gene3D" id="6.10.140.1230">
    <property type="match status" value="1"/>
</dbReference>
<keyword evidence="2" id="KW-1185">Reference proteome</keyword>
<sequence length="110" mass="12632">CKQKALKCQTEETVIPSTSTTFFITQSMAGVVKSMDSAMKSMNLEKISGLNDKFESQFEDFDVQSSYIEGRCHRQQQCPLHRVRLIVQLCKLPTKQVLSWMGSNLRCCYR</sequence>
<comment type="caution">
    <text evidence="1">The sequence shown here is derived from an EMBL/GenBank/DDBJ whole genome shotgun (WGS) entry which is preliminary data.</text>
</comment>
<feature type="non-terminal residue" evidence="1">
    <location>
        <position position="1"/>
    </location>
</feature>
<dbReference type="EMBL" id="JAVRJZ010000019">
    <property type="protein sequence ID" value="KAK2706997.1"/>
    <property type="molecule type" value="Genomic_DNA"/>
</dbReference>
<dbReference type="Proteomes" id="UP001187531">
    <property type="component" value="Unassembled WGS sequence"/>
</dbReference>
<accession>A0AA88L411</accession>
<proteinExistence type="predicted"/>
<gene>
    <name evidence="1" type="ORF">QYM36_014875</name>
</gene>
<name>A0AA88L411_ARTSF</name>
<organism evidence="1 2">
    <name type="scientific">Artemia franciscana</name>
    <name type="common">Brine shrimp</name>
    <name type="synonym">Artemia sanfranciscana</name>
    <dbReference type="NCBI Taxonomy" id="6661"/>
    <lineage>
        <taxon>Eukaryota</taxon>
        <taxon>Metazoa</taxon>
        <taxon>Ecdysozoa</taxon>
        <taxon>Arthropoda</taxon>
        <taxon>Crustacea</taxon>
        <taxon>Branchiopoda</taxon>
        <taxon>Anostraca</taxon>
        <taxon>Artemiidae</taxon>
        <taxon>Artemia</taxon>
    </lineage>
</organism>
<dbReference type="EMBL" id="JAVRJZ010000019">
    <property type="protein sequence ID" value="KAK2706995.1"/>
    <property type="molecule type" value="Genomic_DNA"/>
</dbReference>